<dbReference type="PANTHER" id="PTHR42951">
    <property type="entry name" value="METALLO-BETA-LACTAMASE DOMAIN-CONTAINING"/>
    <property type="match status" value="1"/>
</dbReference>
<gene>
    <name evidence="2" type="ORF">KFL_001190020</name>
</gene>
<dbReference type="OrthoDB" id="3341310at2759"/>
<keyword evidence="3" id="KW-1185">Reference proteome</keyword>
<dbReference type="STRING" id="105231.A0A0U9HS41"/>
<organism evidence="2 3">
    <name type="scientific">Klebsormidium nitens</name>
    <name type="common">Green alga</name>
    <name type="synonym">Ulothrix nitens</name>
    <dbReference type="NCBI Taxonomy" id="105231"/>
    <lineage>
        <taxon>Eukaryota</taxon>
        <taxon>Viridiplantae</taxon>
        <taxon>Streptophyta</taxon>
        <taxon>Klebsormidiophyceae</taxon>
        <taxon>Klebsormidiales</taxon>
        <taxon>Klebsormidiaceae</taxon>
        <taxon>Klebsormidium</taxon>
    </lineage>
</organism>
<dbReference type="SMART" id="SM00849">
    <property type="entry name" value="Lactamase_B"/>
    <property type="match status" value="1"/>
</dbReference>
<proteinExistence type="predicted"/>
<feature type="domain" description="Metallo-beta-lactamase" evidence="1">
    <location>
        <begin position="38"/>
        <end position="213"/>
    </location>
</feature>
<dbReference type="InterPro" id="IPR050855">
    <property type="entry name" value="NDM-1-like"/>
</dbReference>
<dbReference type="InterPro" id="IPR001279">
    <property type="entry name" value="Metallo-B-lactamas"/>
</dbReference>
<dbReference type="InterPro" id="IPR036866">
    <property type="entry name" value="RibonucZ/Hydroxyglut_hydro"/>
</dbReference>
<reference evidence="2 3" key="1">
    <citation type="journal article" date="2014" name="Nat. Commun.">
        <title>Klebsormidium flaccidum genome reveals primary factors for plant terrestrial adaptation.</title>
        <authorList>
            <person name="Hori K."/>
            <person name="Maruyama F."/>
            <person name="Fujisawa T."/>
            <person name="Togashi T."/>
            <person name="Yamamoto N."/>
            <person name="Seo M."/>
            <person name="Sato S."/>
            <person name="Yamada T."/>
            <person name="Mori H."/>
            <person name="Tajima N."/>
            <person name="Moriyama T."/>
            <person name="Ikeuchi M."/>
            <person name="Watanabe M."/>
            <person name="Wada H."/>
            <person name="Kobayashi K."/>
            <person name="Saito M."/>
            <person name="Masuda T."/>
            <person name="Sasaki-Sekimoto Y."/>
            <person name="Mashiguchi K."/>
            <person name="Awai K."/>
            <person name="Shimojima M."/>
            <person name="Masuda S."/>
            <person name="Iwai M."/>
            <person name="Nobusawa T."/>
            <person name="Narise T."/>
            <person name="Kondo S."/>
            <person name="Saito H."/>
            <person name="Sato R."/>
            <person name="Murakawa M."/>
            <person name="Ihara Y."/>
            <person name="Oshima-Yamada Y."/>
            <person name="Ohtaka K."/>
            <person name="Satoh M."/>
            <person name="Sonobe K."/>
            <person name="Ishii M."/>
            <person name="Ohtani R."/>
            <person name="Kanamori-Sato M."/>
            <person name="Honoki R."/>
            <person name="Miyazaki D."/>
            <person name="Mochizuki H."/>
            <person name="Umetsu J."/>
            <person name="Higashi K."/>
            <person name="Shibata D."/>
            <person name="Kamiya Y."/>
            <person name="Sato N."/>
            <person name="Nakamura Y."/>
            <person name="Tabata S."/>
            <person name="Ida S."/>
            <person name="Kurokawa K."/>
            <person name="Ohta H."/>
        </authorList>
    </citation>
    <scope>NUCLEOTIDE SEQUENCE [LARGE SCALE GENOMIC DNA]</scope>
    <source>
        <strain evidence="2 3">NIES-2285</strain>
    </source>
</reference>
<accession>A0A0U9HS41</accession>
<sequence length="279" mass="30781">MASLPPEEHKPASRPKYVWSRLSPTVWKIVEYDPYGEYPFMYLLEGADRLLLLDTGCGTGDLLSFVTSSELNPQQLPIYIVCTHSHFDHIGCNWQFSGAGGKAACCAELAFGAVDKQWTETWGSNPFSFGERVKGFKITKWLADGEVIRLGPGDLDSVRVLFTPGHTPDQIALYYAKERWDAYQSSVTKLMRLVEEEEAAAPGDPPVILCSGHIDDFLPAKAALGQFGNLVAGIKDGSLAKIRNTALGMEFEEYKLGTVSIAFLPEKQPRPGCCNLTER</sequence>
<name>A0A0U9HS41_KLENI</name>
<evidence type="ECO:0000313" key="3">
    <source>
        <dbReference type="Proteomes" id="UP000054558"/>
    </source>
</evidence>
<dbReference type="EMBL" id="DF237068">
    <property type="protein sequence ID" value="GAQ82659.1"/>
    <property type="molecule type" value="Genomic_DNA"/>
</dbReference>
<dbReference type="OMA" id="INHHLWL"/>
<evidence type="ECO:0000259" key="1">
    <source>
        <dbReference type="SMART" id="SM00849"/>
    </source>
</evidence>
<evidence type="ECO:0000313" key="2">
    <source>
        <dbReference type="EMBL" id="GAQ82659.1"/>
    </source>
</evidence>
<dbReference type="Pfam" id="PF00753">
    <property type="entry name" value="Lactamase_B"/>
    <property type="match status" value="1"/>
</dbReference>
<dbReference type="Gene3D" id="3.60.15.10">
    <property type="entry name" value="Ribonuclease Z/Hydroxyacylglutathione hydrolase-like"/>
    <property type="match status" value="1"/>
</dbReference>
<dbReference type="Proteomes" id="UP000054558">
    <property type="component" value="Unassembled WGS sequence"/>
</dbReference>
<protein>
    <recommendedName>
        <fullName evidence="1">Metallo-beta-lactamase domain-containing protein</fullName>
    </recommendedName>
</protein>
<dbReference type="SUPFAM" id="SSF56281">
    <property type="entry name" value="Metallo-hydrolase/oxidoreductase"/>
    <property type="match status" value="1"/>
</dbReference>
<dbReference type="PANTHER" id="PTHR42951:SF4">
    <property type="entry name" value="ACYL-COENZYME A THIOESTERASE MBLAC2"/>
    <property type="match status" value="1"/>
</dbReference>
<dbReference type="AlphaFoldDB" id="A0A0U9HS41"/>